<comment type="caution">
    <text evidence="6">The sequence shown here is derived from an EMBL/GenBank/DDBJ whole genome shotgun (WGS) entry which is preliminary data.</text>
</comment>
<reference evidence="6 7" key="2">
    <citation type="submission" date="2020-03" db="EMBL/GenBank/DDBJ databases">
        <authorList>
            <person name="Ichikawa N."/>
            <person name="Kimura A."/>
            <person name="Kitahashi Y."/>
            <person name="Uohara A."/>
        </authorList>
    </citation>
    <scope>NUCLEOTIDE SEQUENCE [LARGE SCALE GENOMIC DNA]</scope>
    <source>
        <strain evidence="6 7">NBRC 108638</strain>
    </source>
</reference>
<feature type="signal peptide" evidence="4">
    <location>
        <begin position="1"/>
        <end position="20"/>
    </location>
</feature>
<keyword evidence="7" id="KW-1185">Reference proteome</keyword>
<dbReference type="SUPFAM" id="SSF53822">
    <property type="entry name" value="Periplasmic binding protein-like I"/>
    <property type="match status" value="1"/>
</dbReference>
<name>A0A6V8LKF1_9ACTN</name>
<organism evidence="6 7">
    <name type="scientific">Phytohabitans rumicis</name>
    <dbReference type="NCBI Taxonomy" id="1076125"/>
    <lineage>
        <taxon>Bacteria</taxon>
        <taxon>Bacillati</taxon>
        <taxon>Actinomycetota</taxon>
        <taxon>Actinomycetes</taxon>
        <taxon>Micromonosporales</taxon>
        <taxon>Micromonosporaceae</taxon>
    </lineage>
</organism>
<keyword evidence="3 4" id="KW-0732">Signal</keyword>
<evidence type="ECO:0000259" key="5">
    <source>
        <dbReference type="Pfam" id="PF13407"/>
    </source>
</evidence>
<dbReference type="Gene3D" id="3.40.50.2300">
    <property type="match status" value="2"/>
</dbReference>
<dbReference type="AlphaFoldDB" id="A0A6V8LKF1"/>
<dbReference type="PANTHER" id="PTHR46847">
    <property type="entry name" value="D-ALLOSE-BINDING PERIPLASMIC PROTEIN-RELATED"/>
    <property type="match status" value="1"/>
</dbReference>
<dbReference type="GO" id="GO:0030246">
    <property type="term" value="F:carbohydrate binding"/>
    <property type="evidence" value="ECO:0007669"/>
    <property type="project" value="UniProtKB-ARBA"/>
</dbReference>
<evidence type="ECO:0000256" key="4">
    <source>
        <dbReference type="SAM" id="SignalP"/>
    </source>
</evidence>
<comment type="similarity">
    <text evidence="2">Belongs to the bacterial solute-binding protein 2 family.</text>
</comment>
<evidence type="ECO:0000256" key="1">
    <source>
        <dbReference type="ARBA" id="ARBA00004196"/>
    </source>
</evidence>
<dbReference type="RefSeq" id="WP_173082538.1">
    <property type="nucleotide sequence ID" value="NZ_BAABJB010000022.1"/>
</dbReference>
<feature type="domain" description="Periplasmic binding protein" evidence="5">
    <location>
        <begin position="47"/>
        <end position="300"/>
    </location>
</feature>
<dbReference type="InterPro" id="IPR025997">
    <property type="entry name" value="SBP_2_dom"/>
</dbReference>
<evidence type="ECO:0000256" key="3">
    <source>
        <dbReference type="ARBA" id="ARBA00022729"/>
    </source>
</evidence>
<evidence type="ECO:0000256" key="2">
    <source>
        <dbReference type="ARBA" id="ARBA00007639"/>
    </source>
</evidence>
<dbReference type="CDD" id="cd20007">
    <property type="entry name" value="PBP1_ABC_sugar_binding-like"/>
    <property type="match status" value="1"/>
</dbReference>
<dbReference type="PROSITE" id="PS51257">
    <property type="entry name" value="PROKAR_LIPOPROTEIN"/>
    <property type="match status" value="1"/>
</dbReference>
<proteinExistence type="inferred from homology"/>
<dbReference type="Pfam" id="PF13407">
    <property type="entry name" value="Peripla_BP_4"/>
    <property type="match status" value="1"/>
</dbReference>
<feature type="chain" id="PRO_5039503611" evidence="4">
    <location>
        <begin position="21"/>
        <end position="333"/>
    </location>
</feature>
<evidence type="ECO:0000313" key="7">
    <source>
        <dbReference type="Proteomes" id="UP000482960"/>
    </source>
</evidence>
<reference evidence="6 7" key="1">
    <citation type="submission" date="2020-03" db="EMBL/GenBank/DDBJ databases">
        <title>Whole genome shotgun sequence of Phytohabitans rumicis NBRC 108638.</title>
        <authorList>
            <person name="Komaki H."/>
            <person name="Tamura T."/>
        </authorList>
    </citation>
    <scope>NUCLEOTIDE SEQUENCE [LARGE SCALE GENOMIC DNA]</scope>
    <source>
        <strain evidence="6 7">NBRC 108638</strain>
    </source>
</reference>
<dbReference type="InterPro" id="IPR028082">
    <property type="entry name" value="Peripla_BP_I"/>
</dbReference>
<dbReference type="GO" id="GO:0030313">
    <property type="term" value="C:cell envelope"/>
    <property type="evidence" value="ECO:0007669"/>
    <property type="project" value="UniProtKB-SubCell"/>
</dbReference>
<dbReference type="EMBL" id="BLPG01000001">
    <property type="protein sequence ID" value="GFJ95109.1"/>
    <property type="molecule type" value="Genomic_DNA"/>
</dbReference>
<gene>
    <name evidence="6" type="ORF">Prum_087510</name>
</gene>
<comment type="subcellular location">
    <subcellularLocation>
        <location evidence="1">Cell envelope</location>
    </subcellularLocation>
</comment>
<sequence length="333" mass="33795">MHARATACLATAAALMITLAACGSSDDGGSNTASSSGTGEKKVKVTFIQGVAGDPFYETMSCGAKDEAAKDNVDLTIQGAKNWDVSLQIPLLNSVIAAHPDALFIAPNDSQALVQPLKQATSAGIKVVLVDTTLSDTSFVSSAIASDNVKGGEAAADALAKLVGEKGSVLLVGGQPGVSTAEARQKGFEEGLKKYPNIKYLGNVFTTNGVAKISQLVSAQLAANPDLAGIFALSTDQSEGANNAVKAAGKAGQVKVVGFDAGPTQVEQLRNGVVQALVAQQPAQIGADGVQQAAAAARGETVEKQIGTDSTVITADNVDDPAVKKFLYTTTCS</sequence>
<evidence type="ECO:0000313" key="6">
    <source>
        <dbReference type="EMBL" id="GFJ95109.1"/>
    </source>
</evidence>
<dbReference type="PANTHER" id="PTHR46847:SF1">
    <property type="entry name" value="D-ALLOSE-BINDING PERIPLASMIC PROTEIN-RELATED"/>
    <property type="match status" value="1"/>
</dbReference>
<protein>
    <submittedName>
        <fullName evidence="6">Ribose ABC transporter substrate-binding protein</fullName>
    </submittedName>
</protein>
<dbReference type="Proteomes" id="UP000482960">
    <property type="component" value="Unassembled WGS sequence"/>
</dbReference>
<accession>A0A6V8LKF1</accession>